<comment type="caution">
    <text evidence="1">The sequence shown here is derived from an EMBL/GenBank/DDBJ whole genome shotgun (WGS) entry which is preliminary data.</text>
</comment>
<evidence type="ECO:0000313" key="1">
    <source>
        <dbReference type="EMBL" id="NMQ08040.1"/>
    </source>
</evidence>
<dbReference type="EMBL" id="SPMX01000152">
    <property type="protein sequence ID" value="NMQ08040.1"/>
    <property type="molecule type" value="Genomic_DNA"/>
</dbReference>
<keyword evidence="2" id="KW-1185">Reference proteome</keyword>
<gene>
    <name evidence="1" type="ORF">E4Q08_23825</name>
</gene>
<dbReference type="Proteomes" id="UP000886469">
    <property type="component" value="Unassembled WGS sequence"/>
</dbReference>
<reference evidence="1" key="1">
    <citation type="submission" date="2019-03" db="EMBL/GenBank/DDBJ databases">
        <title>Metabolic reconstructions from genomes of highly enriched 'Candidatus Accumulibacter' and 'Candidatus Competibacter' bioreactor populations.</title>
        <authorList>
            <person name="Annavajhala M.K."/>
            <person name="Welles L."/>
            <person name="Abbas B."/>
            <person name="Sorokin D."/>
            <person name="Park H."/>
            <person name="Van Loosdrecht M."/>
            <person name="Chandran K."/>
        </authorList>
    </citation>
    <scope>NUCLEOTIDE SEQUENCE</scope>
    <source>
        <strain evidence="1">SBR_L</strain>
    </source>
</reference>
<sequence length="90" mass="9433">MRRLDKSAQHWRCPCRILSGLVDTASDLARMAHLFPSGGFGAMYGEAVLRASFHAGGPTLGGVPGRLTLDSANALDLASHESSAENLPAV</sequence>
<evidence type="ECO:0000313" key="2">
    <source>
        <dbReference type="Proteomes" id="UP000886469"/>
    </source>
</evidence>
<name>A0ABX1THR4_9PROT</name>
<accession>A0ABX1THR4</accession>
<protein>
    <submittedName>
        <fullName evidence="1">Uncharacterized protein</fullName>
    </submittedName>
</protein>
<proteinExistence type="predicted"/>
<organism evidence="1 2">
    <name type="scientific">Candidatus Accumulibacter contiguus</name>
    <dbReference type="NCBI Taxonomy" id="2954381"/>
    <lineage>
        <taxon>Bacteria</taxon>
        <taxon>Pseudomonadati</taxon>
        <taxon>Pseudomonadota</taxon>
        <taxon>Betaproteobacteria</taxon>
        <taxon>Candidatus Accumulibacter</taxon>
    </lineage>
</organism>